<dbReference type="Proteomes" id="UP000283634">
    <property type="component" value="Unassembled WGS sequence"/>
</dbReference>
<comment type="caution">
    <text evidence="2">The sequence shown here is derived from an EMBL/GenBank/DDBJ whole genome shotgun (WGS) entry which is preliminary data.</text>
</comment>
<protein>
    <submittedName>
        <fullName evidence="2">Uncharacterized protein</fullName>
    </submittedName>
</protein>
<evidence type="ECO:0000256" key="1">
    <source>
        <dbReference type="SAM" id="MobiDB-lite"/>
    </source>
</evidence>
<feature type="region of interest" description="Disordered" evidence="1">
    <location>
        <begin position="27"/>
        <end position="46"/>
    </location>
</feature>
<keyword evidence="3" id="KW-1185">Reference proteome</keyword>
<dbReference type="VEuPathDB" id="TriTrypDB:TRSC58_02879"/>
<evidence type="ECO:0000313" key="3">
    <source>
        <dbReference type="Proteomes" id="UP000283634"/>
    </source>
</evidence>
<reference evidence="2 3" key="1">
    <citation type="journal article" date="2018" name="BMC Genomics">
        <title>Genomic comparison of Trypanosoma conorhini and Trypanosoma rangeli to Trypanosoma cruzi strains of high and low virulence.</title>
        <authorList>
            <person name="Bradwell K.R."/>
            <person name="Koparde V.N."/>
            <person name="Matveyev A.V."/>
            <person name="Serrano M.G."/>
            <person name="Alves J.M."/>
            <person name="Parikh H."/>
            <person name="Huang B."/>
            <person name="Lee V."/>
            <person name="Espinosa-Alvarez O."/>
            <person name="Ortiz P.A."/>
            <person name="Costa-Martins A.G."/>
            <person name="Teixeira M.M."/>
            <person name="Buck G.A."/>
        </authorList>
    </citation>
    <scope>NUCLEOTIDE SEQUENCE [LARGE SCALE GENOMIC DNA]</scope>
    <source>
        <strain evidence="2 3">AM80</strain>
    </source>
</reference>
<dbReference type="EMBL" id="MKGL01000011">
    <property type="protein sequence ID" value="RNF11946.1"/>
    <property type="molecule type" value="Genomic_DNA"/>
</dbReference>
<dbReference type="RefSeq" id="XP_029242480.1">
    <property type="nucleotide sequence ID" value="XM_029377712.1"/>
</dbReference>
<proteinExistence type="predicted"/>
<dbReference type="OrthoDB" id="272474at2759"/>
<evidence type="ECO:0000313" key="2">
    <source>
        <dbReference type="EMBL" id="RNF11946.1"/>
    </source>
</evidence>
<feature type="compositionally biased region" description="Basic and acidic residues" evidence="1">
    <location>
        <begin position="33"/>
        <end position="46"/>
    </location>
</feature>
<accession>A0A3R7RSE6</accession>
<gene>
    <name evidence="2" type="ORF">TraAM80_00641</name>
</gene>
<organism evidence="2 3">
    <name type="scientific">Trypanosoma rangeli</name>
    <dbReference type="NCBI Taxonomy" id="5698"/>
    <lineage>
        <taxon>Eukaryota</taxon>
        <taxon>Discoba</taxon>
        <taxon>Euglenozoa</taxon>
        <taxon>Kinetoplastea</taxon>
        <taxon>Metakinetoplastina</taxon>
        <taxon>Trypanosomatida</taxon>
        <taxon>Trypanosomatidae</taxon>
        <taxon>Trypanosoma</taxon>
        <taxon>Herpetosoma</taxon>
    </lineage>
</organism>
<name>A0A3R7RSE6_TRYRA</name>
<sequence length="351" mass="39042">MMERFVDSFTTVTVKMHSDINATAEQVPAPHAWHPEQDERVREEEKEKRGLRRIRIRATNSGRLSGVCNVGCYSEVAGFRSLGGGRKCLLTAQDMQARPSNDDRLAGRKARSSCRSLLQSPFASWVCRKRLSSVSSSAWSVNGACRSALSFPLAIDHEEDERYHHNFIRGEGCPLDENGRFAFVPIHIFVSPAANLLALERYCVMAHAAVLSSLFVEGRTVCCTTNHSLLKDYVTFLFEELVEDGWVSVSLCEESHRPYVPSWAINEGVLVVLPPREGKSFSQRDLRNMAGMIHQYAPGSVLVDAFPCGQISHYIKALKEEDIKGAGICCHFRNGGSVACIMAYCSTIHDL</sequence>
<dbReference type="AlphaFoldDB" id="A0A3R7RSE6"/>
<dbReference type="GeneID" id="40324574"/>